<dbReference type="PANTHER" id="PTHR30632:SF0">
    <property type="entry name" value="SULFATE-BINDING PROTEIN"/>
    <property type="match status" value="1"/>
</dbReference>
<evidence type="ECO:0000256" key="5">
    <source>
        <dbReference type="SAM" id="SignalP"/>
    </source>
</evidence>
<feature type="binding site" evidence="4">
    <location>
        <position position="83"/>
    </location>
    <ligand>
        <name>molybdate</name>
        <dbReference type="ChEBI" id="CHEBI:36264"/>
    </ligand>
</feature>
<keyword evidence="8" id="KW-1185">Reference proteome</keyword>
<dbReference type="OrthoDB" id="9785015at2"/>
<evidence type="ECO:0000313" key="6">
    <source>
        <dbReference type="EMBL" id="HAN24255.1"/>
    </source>
</evidence>
<evidence type="ECO:0000256" key="3">
    <source>
        <dbReference type="ARBA" id="ARBA00022729"/>
    </source>
</evidence>
<dbReference type="SUPFAM" id="SSF53850">
    <property type="entry name" value="Periplasmic binding protein-like II"/>
    <property type="match status" value="1"/>
</dbReference>
<dbReference type="EMBL" id="DMNG01000113">
    <property type="protein sequence ID" value="HAN24255.1"/>
    <property type="molecule type" value="Genomic_DNA"/>
</dbReference>
<dbReference type="RefSeq" id="WP_045247304.1">
    <property type="nucleotide sequence ID" value="NZ_JBOFAV010000009.1"/>
</dbReference>
<dbReference type="Proteomes" id="UP000033451">
    <property type="component" value="Unassembled WGS sequence"/>
</dbReference>
<keyword evidence="4" id="KW-0500">Molybdenum</keyword>
<dbReference type="Gene3D" id="3.40.190.10">
    <property type="entry name" value="Periplasmic binding protein-like II"/>
    <property type="match status" value="2"/>
</dbReference>
<dbReference type="NCBIfam" id="TIGR01256">
    <property type="entry name" value="modA"/>
    <property type="match status" value="1"/>
</dbReference>
<evidence type="ECO:0000313" key="9">
    <source>
        <dbReference type="Proteomes" id="UP000257479"/>
    </source>
</evidence>
<feature type="binding site" evidence="4">
    <location>
        <position position="185"/>
    </location>
    <ligand>
        <name>molybdate</name>
        <dbReference type="ChEBI" id="CHEBI:36264"/>
    </ligand>
</feature>
<comment type="similarity">
    <text evidence="1">Belongs to the bacterial solute-binding protein ModA family.</text>
</comment>
<comment type="caution">
    <text evidence="7">The sequence shown here is derived from an EMBL/GenBank/DDBJ whole genome shotgun (WGS) entry which is preliminary data.</text>
</comment>
<dbReference type="GO" id="GO:0015689">
    <property type="term" value="P:molybdate ion transport"/>
    <property type="evidence" value="ECO:0007669"/>
    <property type="project" value="InterPro"/>
</dbReference>
<dbReference type="PIRSF" id="PIRSF004846">
    <property type="entry name" value="ModA"/>
    <property type="match status" value="1"/>
</dbReference>
<dbReference type="PATRIC" id="fig|400772.4.peg.1387"/>
<dbReference type="InterPro" id="IPR050682">
    <property type="entry name" value="ModA/WtpA"/>
</dbReference>
<dbReference type="PROSITE" id="PS51257">
    <property type="entry name" value="PROKAR_LIPOPROTEIN"/>
    <property type="match status" value="1"/>
</dbReference>
<evidence type="ECO:0000256" key="2">
    <source>
        <dbReference type="ARBA" id="ARBA00022723"/>
    </source>
</evidence>
<dbReference type="AlphaFoldDB" id="A0A0F0LU65"/>
<dbReference type="Pfam" id="PF13531">
    <property type="entry name" value="SBP_bac_11"/>
    <property type="match status" value="1"/>
</dbReference>
<accession>A0A0F0LU65</accession>
<dbReference type="Proteomes" id="UP000257479">
    <property type="component" value="Unassembled WGS sequence"/>
</dbReference>
<feature type="binding site" evidence="4">
    <location>
        <position position="54"/>
    </location>
    <ligand>
        <name>molybdate</name>
        <dbReference type="ChEBI" id="CHEBI:36264"/>
    </ligand>
</feature>
<gene>
    <name evidence="7" type="primary">modA</name>
    <name evidence="6" type="ORF">DCP95_06735</name>
    <name evidence="7" type="ORF">RR49_01364</name>
</gene>
<keyword evidence="3 5" id="KW-0732">Signal</keyword>
<dbReference type="InterPro" id="IPR005950">
    <property type="entry name" value="ModA"/>
</dbReference>
<proteinExistence type="inferred from homology"/>
<dbReference type="EMBL" id="JYIY01000071">
    <property type="protein sequence ID" value="KJL36812.1"/>
    <property type="molecule type" value="Genomic_DNA"/>
</dbReference>
<evidence type="ECO:0000313" key="8">
    <source>
        <dbReference type="Proteomes" id="UP000033451"/>
    </source>
</evidence>
<dbReference type="GO" id="GO:0030973">
    <property type="term" value="F:molybdate ion binding"/>
    <property type="evidence" value="ECO:0007669"/>
    <property type="project" value="TreeGrafter"/>
</dbReference>
<organism evidence="7 8">
    <name type="scientific">Microbacterium ginsengisoli</name>
    <dbReference type="NCBI Taxonomy" id="400772"/>
    <lineage>
        <taxon>Bacteria</taxon>
        <taxon>Bacillati</taxon>
        <taxon>Actinomycetota</taxon>
        <taxon>Actinomycetes</taxon>
        <taxon>Micrococcales</taxon>
        <taxon>Microbacteriaceae</taxon>
        <taxon>Microbacterium</taxon>
    </lineage>
</organism>
<keyword evidence="2 4" id="KW-0479">Metal-binding</keyword>
<evidence type="ECO:0000256" key="1">
    <source>
        <dbReference type="ARBA" id="ARBA00009175"/>
    </source>
</evidence>
<protein>
    <submittedName>
        <fullName evidence="6">Molybdate ABC transporter substrate-binding protein</fullName>
    </submittedName>
    <submittedName>
        <fullName evidence="7">Molybdate-binding periplasmic protein</fullName>
    </submittedName>
</protein>
<dbReference type="PANTHER" id="PTHR30632">
    <property type="entry name" value="MOLYBDATE-BINDING PERIPLASMIC PROTEIN"/>
    <property type="match status" value="1"/>
</dbReference>
<sequence>MNARRLILAAVAAASVLLGATACASDASSSATPSASSSVAAAPSGDLTIYAAASLRNAFQAVATAFEAEYPQVTVKPIVYDGSSTLATQIVEGAPVDVFASADTKNMTKVTDAKLASSPQNFATNTLVIAVPSANPARIATLADLARPGVPVVLCAPAVPCGSASQTLLKNQGVSVTPVSQEQNVTAVLTKVSSGAADAGLVYATDVRGASGVTAIVPAGADQVVNEYPIAALAGAPNPTAAAAFTAFVTSAAGEQILQSYGFGAP</sequence>
<evidence type="ECO:0000256" key="4">
    <source>
        <dbReference type="PIRSR" id="PIRSR004846-1"/>
    </source>
</evidence>
<reference evidence="6 9" key="2">
    <citation type="journal article" date="2018" name="Nat. Biotechnol.">
        <title>A standardized bacterial taxonomy based on genome phylogeny substantially revises the tree of life.</title>
        <authorList>
            <person name="Parks D.H."/>
            <person name="Chuvochina M."/>
            <person name="Waite D.W."/>
            <person name="Rinke C."/>
            <person name="Skarshewski A."/>
            <person name="Chaumeil P.A."/>
            <person name="Hugenholtz P."/>
        </authorList>
    </citation>
    <scope>NUCLEOTIDE SEQUENCE [LARGE SCALE GENOMIC DNA]</scope>
    <source>
        <strain evidence="6">UBA9152</strain>
    </source>
</reference>
<dbReference type="STRING" id="400772.RR49_01364"/>
<feature type="signal peptide" evidence="5">
    <location>
        <begin position="1"/>
        <end position="24"/>
    </location>
</feature>
<feature type="chain" id="PRO_5038208901" evidence="5">
    <location>
        <begin position="25"/>
        <end position="266"/>
    </location>
</feature>
<dbReference type="GO" id="GO:0046872">
    <property type="term" value="F:metal ion binding"/>
    <property type="evidence" value="ECO:0007669"/>
    <property type="project" value="UniProtKB-KW"/>
</dbReference>
<feature type="binding site" evidence="4">
    <location>
        <position position="203"/>
    </location>
    <ligand>
        <name>molybdate</name>
        <dbReference type="ChEBI" id="CHEBI:36264"/>
    </ligand>
</feature>
<name>A0A0F0LU65_9MICO</name>
<reference evidence="7 8" key="1">
    <citation type="submission" date="2015-02" db="EMBL/GenBank/DDBJ databases">
        <title>Draft genome sequences of ten Microbacterium spp. with emphasis on heavy metal contaminated environments.</title>
        <authorList>
            <person name="Corretto E."/>
        </authorList>
    </citation>
    <scope>NUCLEOTIDE SEQUENCE [LARGE SCALE GENOMIC DNA]</scope>
    <source>
        <strain evidence="7 8">DSM 18659</strain>
    </source>
</reference>
<evidence type="ECO:0000313" key="7">
    <source>
        <dbReference type="EMBL" id="KJL36812.1"/>
    </source>
</evidence>